<accession>A0A0V0QHQ6</accession>
<name>A0A0V0QHQ6_PSEPJ</name>
<dbReference type="SMART" id="SM00855">
    <property type="entry name" value="PGAM"/>
    <property type="match status" value="2"/>
</dbReference>
<dbReference type="SUPFAM" id="SSF53254">
    <property type="entry name" value="Phosphoglycerate mutase-like"/>
    <property type="match status" value="2"/>
</dbReference>
<dbReference type="EMBL" id="LDAU01000166">
    <property type="protein sequence ID" value="KRX01718.1"/>
    <property type="molecule type" value="Genomic_DNA"/>
</dbReference>
<evidence type="ECO:0000313" key="2">
    <source>
        <dbReference type="Proteomes" id="UP000054937"/>
    </source>
</evidence>
<proteinExistence type="predicted"/>
<protein>
    <recommendedName>
        <fullName evidence="3">Histidine phosphatase superfamily, clade-1</fullName>
    </recommendedName>
</protein>
<evidence type="ECO:0008006" key="3">
    <source>
        <dbReference type="Google" id="ProtNLM"/>
    </source>
</evidence>
<dbReference type="Proteomes" id="UP000054937">
    <property type="component" value="Unassembled WGS sequence"/>
</dbReference>
<dbReference type="Gene3D" id="3.40.50.1240">
    <property type="entry name" value="Phosphoglycerate mutase-like"/>
    <property type="match status" value="2"/>
</dbReference>
<dbReference type="OrthoDB" id="430091at2759"/>
<reference evidence="1 2" key="1">
    <citation type="journal article" date="2015" name="Sci. Rep.">
        <title>Genome of the facultative scuticociliatosis pathogen Pseudocohnilembus persalinus provides insight into its virulence through horizontal gene transfer.</title>
        <authorList>
            <person name="Xiong J."/>
            <person name="Wang G."/>
            <person name="Cheng J."/>
            <person name="Tian M."/>
            <person name="Pan X."/>
            <person name="Warren A."/>
            <person name="Jiang C."/>
            <person name="Yuan D."/>
            <person name="Miao W."/>
        </authorList>
    </citation>
    <scope>NUCLEOTIDE SEQUENCE [LARGE SCALE GENOMIC DNA]</scope>
    <source>
        <strain evidence="1">36N120E</strain>
    </source>
</reference>
<sequence>MEFKCQNKDDKHKQKSFFIFFVRHGERADNSEDLNEKKKIENFDDPHLTELGCLQAFECGKKISQILQNGKKYEQIKKIKIISSPFLRCIMTGDNIGQGIQSNSSKFQVGDIQIDYNFCEMLNSRWFKKNPLDDLVYQKLQENPQIKKKYINLGININEEENKIIKQVLKFPEISTSVYAKRVYDGFQNLKRNFFYQKQGQIQNQEKKLQNQDTALIICTHGYGVGAIMEYFYDQQIFYVDYCQLNCLQFGIDEQQNENYKLVINQEEKHLKSAEMENKKLLVFVVRHGERADNGEIEEQKLIEYEGDPQLTKLGKIQAFKTGNFLAQHILQNYQQQVQKIKIITSPFLRCVMTADYIVEGVNFVNQTENLKFQSQQKLRVKNNQFYVDERLCEQLKSSWFQENVILERNLMIYRQEKYDFQKYVKNQYEFRDQIKKLNQEDQNTQNQVLQIKLKQQEQLNNQEKKYTYSQYFGNFQQTEVPVFPEDYYSQFKQRFQVGYKQIIQEELNSQINTKNLSEKQNKSLEQEYFNECIVLVTHGGGVNVAIQDNSPKQKVKSIEQYYNDFFMNVEFCATTLISYDSNLNGKMAFKNYSEHLTEDLNEKIKPNL</sequence>
<dbReference type="InParanoid" id="A0A0V0QHQ6"/>
<dbReference type="InterPro" id="IPR013078">
    <property type="entry name" value="His_Pase_superF_clade-1"/>
</dbReference>
<keyword evidence="2" id="KW-1185">Reference proteome</keyword>
<evidence type="ECO:0000313" key="1">
    <source>
        <dbReference type="EMBL" id="KRX01718.1"/>
    </source>
</evidence>
<organism evidence="1 2">
    <name type="scientific">Pseudocohnilembus persalinus</name>
    <name type="common">Ciliate</name>
    <dbReference type="NCBI Taxonomy" id="266149"/>
    <lineage>
        <taxon>Eukaryota</taxon>
        <taxon>Sar</taxon>
        <taxon>Alveolata</taxon>
        <taxon>Ciliophora</taxon>
        <taxon>Intramacronucleata</taxon>
        <taxon>Oligohymenophorea</taxon>
        <taxon>Scuticociliatia</taxon>
        <taxon>Philasterida</taxon>
        <taxon>Pseudocohnilembidae</taxon>
        <taxon>Pseudocohnilembus</taxon>
    </lineage>
</organism>
<dbReference type="Pfam" id="PF00300">
    <property type="entry name" value="His_Phos_1"/>
    <property type="match status" value="2"/>
</dbReference>
<dbReference type="PANTHER" id="PTHR16469">
    <property type="entry name" value="UBIQUITIN-ASSOCIATED AND SH3 DOMAIN-CONTAINING BA-RELATED"/>
    <property type="match status" value="1"/>
</dbReference>
<dbReference type="InterPro" id="IPR029033">
    <property type="entry name" value="His_PPase_superfam"/>
</dbReference>
<dbReference type="PANTHER" id="PTHR16469:SF27">
    <property type="entry name" value="UBIQUITIN-ASSOCIATED AND SH3 DOMAIN-CONTAINING BA-RELATED"/>
    <property type="match status" value="1"/>
</dbReference>
<dbReference type="AlphaFoldDB" id="A0A0V0QHQ6"/>
<dbReference type="InterPro" id="IPR051710">
    <property type="entry name" value="Phosphatase_SH3-domain"/>
</dbReference>
<dbReference type="CDD" id="cd07040">
    <property type="entry name" value="HP"/>
    <property type="match status" value="2"/>
</dbReference>
<comment type="caution">
    <text evidence="1">The sequence shown here is derived from an EMBL/GenBank/DDBJ whole genome shotgun (WGS) entry which is preliminary data.</text>
</comment>
<gene>
    <name evidence="1" type="ORF">PPERSA_01588</name>
</gene>